<comment type="caution">
    <text evidence="2">The sequence shown here is derived from an EMBL/GenBank/DDBJ whole genome shotgun (WGS) entry which is preliminary data.</text>
</comment>
<proteinExistence type="predicted"/>
<dbReference type="AlphaFoldDB" id="A0A9P6UND9"/>
<dbReference type="InterPro" id="IPR032675">
    <property type="entry name" value="LRR_dom_sf"/>
</dbReference>
<gene>
    <name evidence="2" type="ORF">BGZ99_009368</name>
</gene>
<reference evidence="2" key="1">
    <citation type="journal article" date="2020" name="Fungal Divers.">
        <title>Resolving the Mortierellaceae phylogeny through synthesis of multi-gene phylogenetics and phylogenomics.</title>
        <authorList>
            <person name="Vandepol N."/>
            <person name="Liber J."/>
            <person name="Desiro A."/>
            <person name="Na H."/>
            <person name="Kennedy M."/>
            <person name="Barry K."/>
            <person name="Grigoriev I.V."/>
            <person name="Miller A.N."/>
            <person name="O'Donnell K."/>
            <person name="Stajich J.E."/>
            <person name="Bonito G."/>
        </authorList>
    </citation>
    <scope>NUCLEOTIDE SEQUENCE</scope>
    <source>
        <strain evidence="2">REB-010B</strain>
    </source>
</reference>
<feature type="region of interest" description="Disordered" evidence="1">
    <location>
        <begin position="583"/>
        <end position="606"/>
    </location>
</feature>
<dbReference type="Gene3D" id="3.80.10.10">
    <property type="entry name" value="Ribonuclease Inhibitor"/>
    <property type="match status" value="3"/>
</dbReference>
<organism evidence="2 3">
    <name type="scientific">Dissophora globulifera</name>
    <dbReference type="NCBI Taxonomy" id="979702"/>
    <lineage>
        <taxon>Eukaryota</taxon>
        <taxon>Fungi</taxon>
        <taxon>Fungi incertae sedis</taxon>
        <taxon>Mucoromycota</taxon>
        <taxon>Mortierellomycotina</taxon>
        <taxon>Mortierellomycetes</taxon>
        <taxon>Mortierellales</taxon>
        <taxon>Mortierellaceae</taxon>
        <taxon>Dissophora</taxon>
    </lineage>
</organism>
<dbReference type="EMBL" id="JAAAIP010000794">
    <property type="protein sequence ID" value="KAG0312621.1"/>
    <property type="molecule type" value="Genomic_DNA"/>
</dbReference>
<evidence type="ECO:0008006" key="4">
    <source>
        <dbReference type="Google" id="ProtNLM"/>
    </source>
</evidence>
<dbReference type="GO" id="GO:0031146">
    <property type="term" value="P:SCF-dependent proteasomal ubiquitin-dependent protein catabolic process"/>
    <property type="evidence" value="ECO:0007669"/>
    <property type="project" value="TreeGrafter"/>
</dbReference>
<feature type="region of interest" description="Disordered" evidence="1">
    <location>
        <begin position="128"/>
        <end position="161"/>
    </location>
</feature>
<dbReference type="SUPFAM" id="SSF52047">
    <property type="entry name" value="RNI-like"/>
    <property type="match status" value="1"/>
</dbReference>
<keyword evidence="3" id="KW-1185">Reference proteome</keyword>
<evidence type="ECO:0000256" key="1">
    <source>
        <dbReference type="SAM" id="MobiDB-lite"/>
    </source>
</evidence>
<dbReference type="PANTHER" id="PTHR13318">
    <property type="entry name" value="PARTNER OF PAIRED, ISOFORM B-RELATED"/>
    <property type="match status" value="1"/>
</dbReference>
<dbReference type="Proteomes" id="UP000738325">
    <property type="component" value="Unassembled WGS sequence"/>
</dbReference>
<name>A0A9P6UND9_9FUNG</name>
<accession>A0A9P6UND9</accession>
<dbReference type="OrthoDB" id="550575at2759"/>
<feature type="compositionally biased region" description="Acidic residues" evidence="1">
    <location>
        <begin position="583"/>
        <end position="599"/>
    </location>
</feature>
<protein>
    <recommendedName>
        <fullName evidence="4">F-box domain-containing protein</fullName>
    </recommendedName>
</protein>
<evidence type="ECO:0000313" key="3">
    <source>
        <dbReference type="Proteomes" id="UP000738325"/>
    </source>
</evidence>
<sequence length="819" mass="93430">MSSPLDLPELLSLVASHLERGDLARACQVSVLFHNACTPILWRTISLVGRRAGRVWSRNTGFRLGLTHYGPFVRTLRLDVSHFEDKDMELVAINCTRLKSFELSSYYVTVETLKILLHSDPYKTLPASTVIPEDNDPDDPKTRMEQYRSMSETGTGQDDDHHLYESVGLPASSRVRLIMPGRKTEGQGGANRPVRSKGTMAQFPFHLEELSLAKCSKLSGSKLFPVLSLLGPQLRRLSVDYIRDLEGLSYFIQLMKHCPNLTRLSLAGMRVDDDFLAALSGATKDLAPRAMEALNLHYKQASVNCLAPLIKASRDRLSQLTFSDNRDIRDDVIYAFIEDTMEANKVSCPVKSYVRNDVLSVLRLNKSVNISHEALLDLFCHTTALTMVELIDLDVRDDALEALAAASRNRMERIGLGIPEAWIQHEQGALKHMGKQQKDAMQSAALALPEGRKLYSGVWVPGGLQVLSLKNCAEVTNRGVRTIVRSCPMLWRLNLRDCKCVSMQVFRGPWVCNRLQDLDISGINMRPLITTKSMQLEEQIEGERFPLTRLLKTHPSDDFREDGFYDYMVSPLTVGPRIEPCDSDLVDEDGPVQEDEETPMDPRENMYPAKVYRNDGETRRTLNEFYRKLGQFEQLIYLNMENSDYRIRLQDGLDLVLPALTKNLRHWNICRRFIGYTLQDVELEWFGKHFGYGFDFTKDDDELDRQLCIQNEYQGSSDEDSEDDDEGWKEFYEECKRASGKDLNRVSKLEVLRVTEDSISQGNLDEDLYEWFIESGFYVDQVILFEITIVIKDHATSRRSNGEDFESDSQIKLAFLCNN</sequence>
<dbReference type="GO" id="GO:0019005">
    <property type="term" value="C:SCF ubiquitin ligase complex"/>
    <property type="evidence" value="ECO:0007669"/>
    <property type="project" value="TreeGrafter"/>
</dbReference>
<evidence type="ECO:0000313" key="2">
    <source>
        <dbReference type="EMBL" id="KAG0312621.1"/>
    </source>
</evidence>